<dbReference type="EMBL" id="JBHSAJ010000042">
    <property type="protein sequence ID" value="MFC3935869.1"/>
    <property type="molecule type" value="Genomic_DNA"/>
</dbReference>
<dbReference type="RefSeq" id="WP_156358768.1">
    <property type="nucleotide sequence ID" value="NZ_JAMXAX010000037.1"/>
</dbReference>
<gene>
    <name evidence="1" type="ORF">ACFOW3_14725</name>
</gene>
<evidence type="ECO:0000313" key="2">
    <source>
        <dbReference type="Proteomes" id="UP001595693"/>
    </source>
</evidence>
<protein>
    <submittedName>
        <fullName evidence="1">Uncharacterized protein</fullName>
    </submittedName>
</protein>
<keyword evidence="2" id="KW-1185">Reference proteome</keyword>
<name>A0ABV8DBC6_9BURK</name>
<sequence length="257" mass="27838">MNIETLSTPSVKANELPPSIAPGSCWMPSMYLHRVADQQGFDWLSKLRPGVEGTPAGVAQAFGIHLAYLHHDVLTHYPRELVLSLPSLRAPPVDHFFVCTSKGQRWFWVVVLRRNAAASYGLVFEVSPMVLMLPITGLRDQSGTHMAIQYRPEVLAPMDGQQIWCQKLNPSTGEYFVVHEMLSDGPQRAGQAQTPQAVLAEALGLAPSTQPTAQLEFSVGSPAFCMPIQVNTDAALLNLVASMGPHSGQDTQAGGAL</sequence>
<proteinExistence type="predicted"/>
<reference evidence="2" key="1">
    <citation type="journal article" date="2019" name="Int. J. Syst. Evol. Microbiol.">
        <title>The Global Catalogue of Microorganisms (GCM) 10K type strain sequencing project: providing services to taxonomists for standard genome sequencing and annotation.</title>
        <authorList>
            <consortium name="The Broad Institute Genomics Platform"/>
            <consortium name="The Broad Institute Genome Sequencing Center for Infectious Disease"/>
            <person name="Wu L."/>
            <person name="Ma J."/>
        </authorList>
    </citation>
    <scope>NUCLEOTIDE SEQUENCE [LARGE SCALE GENOMIC DNA]</scope>
    <source>
        <strain evidence="2">CCUG 2113</strain>
    </source>
</reference>
<accession>A0ABV8DBC6</accession>
<evidence type="ECO:0000313" key="1">
    <source>
        <dbReference type="EMBL" id="MFC3935869.1"/>
    </source>
</evidence>
<dbReference type="Proteomes" id="UP001595693">
    <property type="component" value="Unassembled WGS sequence"/>
</dbReference>
<organism evidence="1 2">
    <name type="scientific">Acidovorax facilis</name>
    <dbReference type="NCBI Taxonomy" id="12917"/>
    <lineage>
        <taxon>Bacteria</taxon>
        <taxon>Pseudomonadati</taxon>
        <taxon>Pseudomonadota</taxon>
        <taxon>Betaproteobacteria</taxon>
        <taxon>Burkholderiales</taxon>
        <taxon>Comamonadaceae</taxon>
        <taxon>Acidovorax</taxon>
    </lineage>
</organism>
<comment type="caution">
    <text evidence="1">The sequence shown here is derived from an EMBL/GenBank/DDBJ whole genome shotgun (WGS) entry which is preliminary data.</text>
</comment>